<dbReference type="OrthoDB" id="330633at2157"/>
<feature type="region of interest" description="Disordered" evidence="1">
    <location>
        <begin position="1"/>
        <end position="44"/>
    </location>
</feature>
<feature type="transmembrane region" description="Helical" evidence="2">
    <location>
        <begin position="76"/>
        <end position="99"/>
    </location>
</feature>
<feature type="compositionally biased region" description="Acidic residues" evidence="1">
    <location>
        <begin position="133"/>
        <end position="146"/>
    </location>
</feature>
<evidence type="ECO:0000313" key="5">
    <source>
        <dbReference type="Proteomes" id="UP000326170"/>
    </source>
</evidence>
<dbReference type="KEGG" id="nas:GCU68_13430"/>
<dbReference type="EMBL" id="CP045488">
    <property type="protein sequence ID" value="QFU83471.1"/>
    <property type="molecule type" value="Genomic_DNA"/>
</dbReference>
<evidence type="ECO:0000256" key="1">
    <source>
        <dbReference type="SAM" id="MobiDB-lite"/>
    </source>
</evidence>
<feature type="domain" description="DUF7322" evidence="3">
    <location>
        <begin position="66"/>
        <end position="126"/>
    </location>
</feature>
<keyword evidence="2" id="KW-0812">Transmembrane</keyword>
<dbReference type="InterPro" id="IPR055746">
    <property type="entry name" value="DUF7322"/>
</dbReference>
<dbReference type="RefSeq" id="WP_152942407.1">
    <property type="nucleotide sequence ID" value="NZ_CP045488.1"/>
</dbReference>
<gene>
    <name evidence="4" type="ORF">GCU68_13430</name>
</gene>
<reference evidence="4 5" key="1">
    <citation type="journal article" date="2007" name="Int. J. Syst. Evol. Microbiol.">
        <title>Natronorubrum sulfidifaciens sp. nov., an extremely haloalkaliphilic archaeon isolated from Aiding salt lake in Xin-Jiang, China.</title>
        <authorList>
            <person name="Cui H.L."/>
            <person name="Tohty D."/>
            <person name="Liu H.C."/>
            <person name="Liu S.J."/>
            <person name="Oren A."/>
            <person name="Zhou P.J."/>
        </authorList>
    </citation>
    <scope>NUCLEOTIDE SEQUENCE [LARGE SCALE GENOMIC DNA]</scope>
    <source>
        <strain evidence="4 5">7-3</strain>
    </source>
</reference>
<feature type="compositionally biased region" description="Acidic residues" evidence="1">
    <location>
        <begin position="9"/>
        <end position="18"/>
    </location>
</feature>
<dbReference type="Pfam" id="PF24008">
    <property type="entry name" value="DUF7322"/>
    <property type="match status" value="1"/>
</dbReference>
<feature type="region of interest" description="Disordered" evidence="1">
    <location>
        <begin position="130"/>
        <end position="182"/>
    </location>
</feature>
<organism evidence="4 5">
    <name type="scientific">Natronorubrum aibiense</name>
    <dbReference type="NCBI Taxonomy" id="348826"/>
    <lineage>
        <taxon>Archaea</taxon>
        <taxon>Methanobacteriati</taxon>
        <taxon>Methanobacteriota</taxon>
        <taxon>Stenosarchaea group</taxon>
        <taxon>Halobacteria</taxon>
        <taxon>Halobacteriales</taxon>
        <taxon>Natrialbaceae</taxon>
        <taxon>Natronorubrum</taxon>
    </lineage>
</organism>
<dbReference type="AlphaFoldDB" id="A0A5P9P5M1"/>
<keyword evidence="2" id="KW-1133">Transmembrane helix</keyword>
<feature type="transmembrane region" description="Helical" evidence="2">
    <location>
        <begin position="105"/>
        <end position="121"/>
    </location>
</feature>
<dbReference type="GeneID" id="42302063"/>
<protein>
    <recommendedName>
        <fullName evidence="3">DUF7322 domain-containing protein</fullName>
    </recommendedName>
</protein>
<proteinExistence type="predicted"/>
<name>A0A5P9P5M1_9EURY</name>
<sequence>MGADRSEHEPDEPDEYDPEAAFRDPDDDSLTIPRVPTEDAGSDLRSDLKAEFEEDAAAPEFSTSVSDVDSDLLTHFWALVLVVNAAVLAFALSLLFLVFEGEETYSAYLLAAGLVFAGFAIRRYRTFERPDDTTAEGDDDTDDEPTADTAETAGDDLETADETASQDATSTDTDDDHHAEST</sequence>
<evidence type="ECO:0000313" key="4">
    <source>
        <dbReference type="EMBL" id="QFU83471.1"/>
    </source>
</evidence>
<feature type="compositionally biased region" description="Low complexity" evidence="1">
    <location>
        <begin position="162"/>
        <end position="171"/>
    </location>
</feature>
<accession>A0A5P9P5M1</accession>
<evidence type="ECO:0000259" key="3">
    <source>
        <dbReference type="Pfam" id="PF24008"/>
    </source>
</evidence>
<evidence type="ECO:0000256" key="2">
    <source>
        <dbReference type="SAM" id="Phobius"/>
    </source>
</evidence>
<keyword evidence="5" id="KW-1185">Reference proteome</keyword>
<dbReference type="Proteomes" id="UP000326170">
    <property type="component" value="Chromosome"/>
</dbReference>
<keyword evidence="2" id="KW-0472">Membrane</keyword>